<keyword evidence="4" id="KW-1185">Reference proteome</keyword>
<dbReference type="SMART" id="SM00347">
    <property type="entry name" value="HTH_MARR"/>
    <property type="match status" value="1"/>
</dbReference>
<dbReference type="PROSITE" id="PS50995">
    <property type="entry name" value="HTH_MARR_2"/>
    <property type="match status" value="1"/>
</dbReference>
<evidence type="ECO:0000256" key="1">
    <source>
        <dbReference type="SAM" id="Coils"/>
    </source>
</evidence>
<feature type="domain" description="HTH marR-type" evidence="2">
    <location>
        <begin position="31"/>
        <end position="171"/>
    </location>
</feature>
<dbReference type="EMBL" id="BAABNP010000017">
    <property type="protein sequence ID" value="GAA5342067.1"/>
    <property type="molecule type" value="Genomic_DNA"/>
</dbReference>
<dbReference type="Gene3D" id="1.10.10.10">
    <property type="entry name" value="Winged helix-like DNA-binding domain superfamily/Winged helix DNA-binding domain"/>
    <property type="match status" value="1"/>
</dbReference>
<dbReference type="Pfam" id="PF01047">
    <property type="entry name" value="MarR"/>
    <property type="match status" value="1"/>
</dbReference>
<reference evidence="3 4" key="1">
    <citation type="submission" date="2024-02" db="EMBL/GenBank/DDBJ databases">
        <title>Characterization of antibiotic resistant novel bacterial strains and their environmental applications.</title>
        <authorList>
            <person name="Manzoor S."/>
            <person name="Abbas S."/>
            <person name="Arshad M."/>
            <person name="Li W.J."/>
            <person name="Ahmed I."/>
        </authorList>
    </citation>
    <scope>NUCLEOTIDE SEQUENCE [LARGE SCALE GENOMIC DNA]</scope>
    <source>
        <strain evidence="3 4">KACC 15558</strain>
    </source>
</reference>
<proteinExistence type="predicted"/>
<dbReference type="InterPro" id="IPR039422">
    <property type="entry name" value="MarR/SlyA-like"/>
</dbReference>
<evidence type="ECO:0000259" key="2">
    <source>
        <dbReference type="PROSITE" id="PS50995"/>
    </source>
</evidence>
<organism evidence="3 4">
    <name type="scientific">Brevibacterium ammoniilyticum</name>
    <dbReference type="NCBI Taxonomy" id="1046555"/>
    <lineage>
        <taxon>Bacteria</taxon>
        <taxon>Bacillati</taxon>
        <taxon>Actinomycetota</taxon>
        <taxon>Actinomycetes</taxon>
        <taxon>Micrococcales</taxon>
        <taxon>Brevibacteriaceae</taxon>
        <taxon>Brevibacterium</taxon>
    </lineage>
</organism>
<evidence type="ECO:0000313" key="3">
    <source>
        <dbReference type="EMBL" id="GAA5342067.1"/>
    </source>
</evidence>
<feature type="coiled-coil region" evidence="1">
    <location>
        <begin position="38"/>
        <end position="65"/>
    </location>
</feature>
<dbReference type="PANTHER" id="PTHR33164:SF43">
    <property type="entry name" value="HTH-TYPE TRANSCRIPTIONAL REPRESSOR YETL"/>
    <property type="match status" value="1"/>
</dbReference>
<dbReference type="InterPro" id="IPR000835">
    <property type="entry name" value="HTH_MarR-typ"/>
</dbReference>
<comment type="caution">
    <text evidence="3">The sequence shown here is derived from an EMBL/GenBank/DDBJ whole genome shotgun (WGS) entry which is preliminary data.</text>
</comment>
<accession>A0ABP9U4A3</accession>
<gene>
    <name evidence="3" type="ORF">KACC15558_31080</name>
</gene>
<dbReference type="InterPro" id="IPR036390">
    <property type="entry name" value="WH_DNA-bd_sf"/>
</dbReference>
<protein>
    <submittedName>
        <fullName evidence="3">MarR family transcriptional regulator</fullName>
    </submittedName>
</protein>
<dbReference type="Proteomes" id="UP001498935">
    <property type="component" value="Unassembled WGS sequence"/>
</dbReference>
<keyword evidence="1" id="KW-0175">Coiled coil</keyword>
<dbReference type="SUPFAM" id="SSF46785">
    <property type="entry name" value="Winged helix' DNA-binding domain"/>
    <property type="match status" value="1"/>
</dbReference>
<sequence>MANVERSAVYDVEASDPQHRLIDRSGMAEADVEQITELMTAFGQLRDAEQELSEASRRYMRLGATDMKALHYLIICRHREILGTPSGIAEHLSISPAATTKLLDRLERGGHITRAPHPRDRRAQTVSITPETYASAMETVGRQQAKRFHAAARLTRDERDVVIRFLRDTRNEIALGGEDWADAATKADGPSSVDD</sequence>
<dbReference type="InterPro" id="IPR036388">
    <property type="entry name" value="WH-like_DNA-bd_sf"/>
</dbReference>
<evidence type="ECO:0000313" key="4">
    <source>
        <dbReference type="Proteomes" id="UP001498935"/>
    </source>
</evidence>
<name>A0ABP9U4A3_9MICO</name>
<dbReference type="PANTHER" id="PTHR33164">
    <property type="entry name" value="TRANSCRIPTIONAL REGULATOR, MARR FAMILY"/>
    <property type="match status" value="1"/>
</dbReference>